<gene>
    <name evidence="1" type="ORF">LCGC14_1923790</name>
</gene>
<protein>
    <submittedName>
        <fullName evidence="1">Uncharacterized protein</fullName>
    </submittedName>
</protein>
<dbReference type="AlphaFoldDB" id="A0A0F9GDD2"/>
<name>A0A0F9GDD2_9ZZZZ</name>
<reference evidence="1" key="1">
    <citation type="journal article" date="2015" name="Nature">
        <title>Complex archaea that bridge the gap between prokaryotes and eukaryotes.</title>
        <authorList>
            <person name="Spang A."/>
            <person name="Saw J.H."/>
            <person name="Jorgensen S.L."/>
            <person name="Zaremba-Niedzwiedzka K."/>
            <person name="Martijn J."/>
            <person name="Lind A.E."/>
            <person name="van Eijk R."/>
            <person name="Schleper C."/>
            <person name="Guy L."/>
            <person name="Ettema T.J."/>
        </authorList>
    </citation>
    <scope>NUCLEOTIDE SEQUENCE</scope>
</reference>
<accession>A0A0F9GDD2</accession>
<sequence length="67" mass="7317">MSAVKDVPETGNCFRCGIELGPEFYCYGCREFICEGDDCGGMVAWSLASAMGHGHEPEGHWVEADEE</sequence>
<dbReference type="EMBL" id="LAZR01020540">
    <property type="protein sequence ID" value="KKL88526.1"/>
    <property type="molecule type" value="Genomic_DNA"/>
</dbReference>
<comment type="caution">
    <text evidence="1">The sequence shown here is derived from an EMBL/GenBank/DDBJ whole genome shotgun (WGS) entry which is preliminary data.</text>
</comment>
<proteinExistence type="predicted"/>
<evidence type="ECO:0000313" key="1">
    <source>
        <dbReference type="EMBL" id="KKL88526.1"/>
    </source>
</evidence>
<organism evidence="1">
    <name type="scientific">marine sediment metagenome</name>
    <dbReference type="NCBI Taxonomy" id="412755"/>
    <lineage>
        <taxon>unclassified sequences</taxon>
        <taxon>metagenomes</taxon>
        <taxon>ecological metagenomes</taxon>
    </lineage>
</organism>